<comment type="caution">
    <text evidence="1">The sequence shown here is derived from an EMBL/GenBank/DDBJ whole genome shotgun (WGS) entry which is preliminary data.</text>
</comment>
<protein>
    <submittedName>
        <fullName evidence="1">Phage major tail tube protein</fullName>
    </submittedName>
</protein>
<dbReference type="InterPro" id="IPR006498">
    <property type="entry name" value="Tail_tube"/>
</dbReference>
<dbReference type="STRING" id="95300.SAMN05216558_1871"/>
<gene>
    <name evidence="1" type="ORF">EIY72_15450</name>
</gene>
<dbReference type="EMBL" id="RRZK01000020">
    <property type="protein sequence ID" value="TDB61460.1"/>
    <property type="molecule type" value="Genomic_DNA"/>
</dbReference>
<dbReference type="OrthoDB" id="3078668at2"/>
<evidence type="ECO:0000313" key="2">
    <source>
        <dbReference type="Proteomes" id="UP000295254"/>
    </source>
</evidence>
<dbReference type="Proteomes" id="UP000295254">
    <property type="component" value="Unassembled WGS sequence"/>
</dbReference>
<dbReference type="AlphaFoldDB" id="A0A1H2N8P5"/>
<sequence length="167" mass="18054">MIPEVLINTNLFVDGTSFAGDVPSFTPPKVTIKTEEFRGGGMAGSIDMAMGVEKLEASFVTTGMRRESLRFFGLADQTACNAVFRGAFKGEKGRIKPVIATVRGMLKEVDSGDWKAGEKAEIKHAMTLTYYKLEVDGRVIYEIDMVGAVLVIDGVDQLADVRAALGL</sequence>
<name>A0A1H2N8P5_PSEVA</name>
<dbReference type="Pfam" id="PF04985">
    <property type="entry name" value="Phage_tube"/>
    <property type="match status" value="1"/>
</dbReference>
<organism evidence="1 2">
    <name type="scientific">Pseudomonas vancouverensis</name>
    <dbReference type="NCBI Taxonomy" id="95300"/>
    <lineage>
        <taxon>Bacteria</taxon>
        <taxon>Pseudomonadati</taxon>
        <taxon>Pseudomonadota</taxon>
        <taxon>Gammaproteobacteria</taxon>
        <taxon>Pseudomonadales</taxon>
        <taxon>Pseudomonadaceae</taxon>
        <taxon>Pseudomonas</taxon>
    </lineage>
</organism>
<proteinExistence type="predicted"/>
<evidence type="ECO:0000313" key="1">
    <source>
        <dbReference type="EMBL" id="TDB61460.1"/>
    </source>
</evidence>
<accession>A0A1H2N8P5</accession>
<keyword evidence="2" id="KW-1185">Reference proteome</keyword>
<dbReference type="RefSeq" id="WP_093219727.1">
    <property type="nucleotide sequence ID" value="NZ_LT629803.1"/>
</dbReference>
<dbReference type="NCBIfam" id="TIGR01611">
    <property type="entry name" value="tail_tube"/>
    <property type="match status" value="1"/>
</dbReference>
<reference evidence="2" key="1">
    <citation type="journal article" date="2019" name="bioRxiv">
        <title>Bacterially produced spermidine induces plant systemic susceptibility to pathogens.</title>
        <authorList>
            <person name="Melnyk R.A."/>
            <person name="Beskrovnaya P.A."/>
            <person name="Liu Z."/>
            <person name="Song Y."/>
            <person name="Haney C.H."/>
        </authorList>
    </citation>
    <scope>NUCLEOTIDE SEQUENCE [LARGE SCALE GENOMIC DNA]</scope>
    <source>
        <strain evidence="2">Dha-51</strain>
    </source>
</reference>